<dbReference type="GO" id="GO:0052621">
    <property type="term" value="F:diguanylate cyclase activity"/>
    <property type="evidence" value="ECO:0007669"/>
    <property type="project" value="UniProtKB-EC"/>
</dbReference>
<reference evidence="6 7" key="1">
    <citation type="submission" date="2016-10" db="EMBL/GenBank/DDBJ databases">
        <authorList>
            <person name="de Groot N.N."/>
        </authorList>
    </citation>
    <scope>NUCLEOTIDE SEQUENCE [LARGE SCALE GENOMIC DNA]</scope>
    <source>
        <strain evidence="6 7">DSM 29433</strain>
    </source>
</reference>
<comment type="catalytic activity">
    <reaction evidence="2">
        <text>2 GTP = 3',3'-c-di-GMP + 2 diphosphate</text>
        <dbReference type="Rhea" id="RHEA:24898"/>
        <dbReference type="ChEBI" id="CHEBI:33019"/>
        <dbReference type="ChEBI" id="CHEBI:37565"/>
        <dbReference type="ChEBI" id="CHEBI:58805"/>
        <dbReference type="EC" id="2.7.7.65"/>
    </reaction>
</comment>
<proteinExistence type="predicted"/>
<feature type="domain" description="Response regulatory" evidence="4">
    <location>
        <begin position="4"/>
        <end position="120"/>
    </location>
</feature>
<dbReference type="EC" id="2.7.7.65" evidence="1"/>
<dbReference type="PANTHER" id="PTHR45138">
    <property type="entry name" value="REGULATORY COMPONENTS OF SENSORY TRANSDUCTION SYSTEM"/>
    <property type="match status" value="1"/>
</dbReference>
<accession>A0A1I6LG92</accession>
<evidence type="ECO:0000259" key="4">
    <source>
        <dbReference type="PROSITE" id="PS50110"/>
    </source>
</evidence>
<dbReference type="SUPFAM" id="SSF52172">
    <property type="entry name" value="CheY-like"/>
    <property type="match status" value="2"/>
</dbReference>
<evidence type="ECO:0000313" key="7">
    <source>
        <dbReference type="Proteomes" id="UP000198926"/>
    </source>
</evidence>
<dbReference type="Proteomes" id="UP000198926">
    <property type="component" value="Unassembled WGS sequence"/>
</dbReference>
<dbReference type="Pfam" id="PF00990">
    <property type="entry name" value="GGDEF"/>
    <property type="match status" value="1"/>
</dbReference>
<dbReference type="InterPro" id="IPR043128">
    <property type="entry name" value="Rev_trsase/Diguanyl_cyclase"/>
</dbReference>
<dbReference type="PROSITE" id="PS50887">
    <property type="entry name" value="GGDEF"/>
    <property type="match status" value="1"/>
</dbReference>
<dbReference type="Gene3D" id="3.40.50.2300">
    <property type="match status" value="1"/>
</dbReference>
<organism evidence="6 7">
    <name type="scientific">Yoonia litorea</name>
    <dbReference type="NCBI Taxonomy" id="1123755"/>
    <lineage>
        <taxon>Bacteria</taxon>
        <taxon>Pseudomonadati</taxon>
        <taxon>Pseudomonadota</taxon>
        <taxon>Alphaproteobacteria</taxon>
        <taxon>Rhodobacterales</taxon>
        <taxon>Paracoccaceae</taxon>
        <taxon>Yoonia</taxon>
    </lineage>
</organism>
<dbReference type="InterPro" id="IPR050469">
    <property type="entry name" value="Diguanylate_Cyclase"/>
</dbReference>
<dbReference type="RefSeq" id="WP_090207409.1">
    <property type="nucleotide sequence ID" value="NZ_FOZM01000001.1"/>
</dbReference>
<keyword evidence="7" id="KW-1185">Reference proteome</keyword>
<name>A0A1I6LG92_9RHOB</name>
<dbReference type="OrthoDB" id="9812260at2"/>
<comment type="caution">
    <text evidence="3">Lacks conserved residue(s) required for the propagation of feature annotation.</text>
</comment>
<dbReference type="NCBIfam" id="TIGR00254">
    <property type="entry name" value="GGDEF"/>
    <property type="match status" value="1"/>
</dbReference>
<dbReference type="SMART" id="SM00267">
    <property type="entry name" value="GGDEF"/>
    <property type="match status" value="1"/>
</dbReference>
<protein>
    <recommendedName>
        <fullName evidence="1">diguanylate cyclase</fullName>
        <ecNumber evidence="1">2.7.7.65</ecNumber>
    </recommendedName>
</protein>
<dbReference type="SUPFAM" id="SSF55073">
    <property type="entry name" value="Nucleotide cyclase"/>
    <property type="match status" value="1"/>
</dbReference>
<dbReference type="InterPro" id="IPR029787">
    <property type="entry name" value="Nucleotide_cyclase"/>
</dbReference>
<dbReference type="CDD" id="cd01949">
    <property type="entry name" value="GGDEF"/>
    <property type="match status" value="1"/>
</dbReference>
<evidence type="ECO:0000256" key="2">
    <source>
        <dbReference type="ARBA" id="ARBA00034247"/>
    </source>
</evidence>
<dbReference type="InterPro" id="IPR000160">
    <property type="entry name" value="GGDEF_dom"/>
</dbReference>
<dbReference type="AlphaFoldDB" id="A0A1I6LG92"/>
<dbReference type="FunFam" id="3.30.70.270:FF:000001">
    <property type="entry name" value="Diguanylate cyclase domain protein"/>
    <property type="match status" value="1"/>
</dbReference>
<evidence type="ECO:0000313" key="6">
    <source>
        <dbReference type="EMBL" id="SFS02463.1"/>
    </source>
</evidence>
<evidence type="ECO:0000259" key="5">
    <source>
        <dbReference type="PROSITE" id="PS50887"/>
    </source>
</evidence>
<dbReference type="STRING" id="1123755.SAMN05444714_0516"/>
<dbReference type="EMBL" id="FOZM01000001">
    <property type="protein sequence ID" value="SFS02463.1"/>
    <property type="molecule type" value="Genomic_DNA"/>
</dbReference>
<evidence type="ECO:0000256" key="3">
    <source>
        <dbReference type="PROSITE-ProRule" id="PRU00169"/>
    </source>
</evidence>
<feature type="domain" description="GGDEF" evidence="5">
    <location>
        <begin position="323"/>
        <end position="460"/>
    </location>
</feature>
<dbReference type="GO" id="GO:0000160">
    <property type="term" value="P:phosphorelay signal transduction system"/>
    <property type="evidence" value="ECO:0007669"/>
    <property type="project" value="InterPro"/>
</dbReference>
<dbReference type="PROSITE" id="PS50110">
    <property type="entry name" value="RESPONSE_REGULATORY"/>
    <property type="match status" value="1"/>
</dbReference>
<gene>
    <name evidence="6" type="ORF">SAMN05444714_0516</name>
</gene>
<sequence>MSAQILIVDSVATQRILMRVKMKAAQFRVAASASISDASSAIKRVRPDLVLISPQALGDSFADDVKRLRAAAGRDGIVVVAYGVSDTAQARFAALDGGADDVFPHPVDDALLLARIRSLLRLKSVTQELQMRDSTDRAFGFDDVLRPFDRLSTVVFASKDDPQIPASFLEACQGARLRLRPISAKKLLSLSQNGPHPDLVIVDARAGTQQTIDPRQLLADLRARKATRLSATMVLLDQNQKEDAAILFDLGADDVVIDQYASAELELRMTLLTERKRHHDRLRQRIRAGLDAAMTDPLTGLFNRRYIMPHLTRLAEDALTSGRHFAVMMLDIDHFKAINDRYGHDAGDSVLRDVAARLRENLRAIDLVGRLGGEEFIVAMPRTSQRQARLAADRLRQLVGDTPFQIGEDQFVSISASVGVALSDAQTVAQPRLGALCKSADTALYCAKNAGRNRIAMAPSAA</sequence>
<dbReference type="InterPro" id="IPR011006">
    <property type="entry name" value="CheY-like_superfamily"/>
</dbReference>
<dbReference type="PANTHER" id="PTHR45138:SF9">
    <property type="entry name" value="DIGUANYLATE CYCLASE DGCM-RELATED"/>
    <property type="match status" value="1"/>
</dbReference>
<dbReference type="Gene3D" id="3.30.70.270">
    <property type="match status" value="1"/>
</dbReference>
<evidence type="ECO:0000256" key="1">
    <source>
        <dbReference type="ARBA" id="ARBA00012528"/>
    </source>
</evidence>
<dbReference type="InterPro" id="IPR001789">
    <property type="entry name" value="Sig_transdc_resp-reg_receiver"/>
</dbReference>